<comment type="caution">
    <text evidence="3">The sequence shown here is derived from an EMBL/GenBank/DDBJ whole genome shotgun (WGS) entry which is preliminary data.</text>
</comment>
<name>A0A397B3U7_APHAT</name>
<evidence type="ECO:0000313" key="3">
    <source>
        <dbReference type="EMBL" id="RHY13226.1"/>
    </source>
</evidence>
<accession>A0A397B3U7</accession>
<evidence type="ECO:0000313" key="4">
    <source>
        <dbReference type="Proteomes" id="UP000265427"/>
    </source>
</evidence>
<evidence type="ECO:0000256" key="1">
    <source>
        <dbReference type="SAM" id="Coils"/>
    </source>
</evidence>
<keyword evidence="1" id="KW-0175">Coiled coil</keyword>
<dbReference type="EMBL" id="QUSZ01004664">
    <property type="protein sequence ID" value="RHY13226.1"/>
    <property type="molecule type" value="Genomic_DNA"/>
</dbReference>
<dbReference type="VEuPathDB" id="FungiDB:H257_10269"/>
<feature type="coiled-coil region" evidence="1">
    <location>
        <begin position="117"/>
        <end position="169"/>
    </location>
</feature>
<reference evidence="3 4" key="1">
    <citation type="submission" date="2018-08" db="EMBL/GenBank/DDBJ databases">
        <title>Aphanomyces genome sequencing and annotation.</title>
        <authorList>
            <person name="Minardi D."/>
            <person name="Oidtmann B."/>
            <person name="Van Der Giezen M."/>
            <person name="Studholme D.J."/>
        </authorList>
    </citation>
    <scope>NUCLEOTIDE SEQUENCE [LARGE SCALE GENOMIC DNA]</scope>
    <source>
        <strain evidence="3 4">Kv</strain>
    </source>
</reference>
<feature type="coiled-coil region" evidence="1">
    <location>
        <begin position="536"/>
        <end position="563"/>
    </location>
</feature>
<proteinExistence type="predicted"/>
<feature type="region of interest" description="Disordered" evidence="2">
    <location>
        <begin position="778"/>
        <end position="798"/>
    </location>
</feature>
<feature type="coiled-coil region" evidence="1">
    <location>
        <begin position="412"/>
        <end position="460"/>
    </location>
</feature>
<organism evidence="3 4">
    <name type="scientific">Aphanomyces astaci</name>
    <name type="common">Crayfish plague agent</name>
    <dbReference type="NCBI Taxonomy" id="112090"/>
    <lineage>
        <taxon>Eukaryota</taxon>
        <taxon>Sar</taxon>
        <taxon>Stramenopiles</taxon>
        <taxon>Oomycota</taxon>
        <taxon>Saprolegniomycetes</taxon>
        <taxon>Saprolegniales</taxon>
        <taxon>Verrucalvaceae</taxon>
        <taxon>Aphanomyces</taxon>
    </lineage>
</organism>
<evidence type="ECO:0000256" key="2">
    <source>
        <dbReference type="SAM" id="MobiDB-lite"/>
    </source>
</evidence>
<sequence length="910" mass="103305">MTILQERQALVKDLESMRLQLLRKDDQCKKSAAVASSQLIALKKELGELHSQRVLVEKESDLYQQKCKDLTTLLETSYDQHEEDQTKIVKLSENYDDGLNMARKEATISVMNTHEERKSLKVNAERLRCKLNTERKEWMDTKQSLLETVEEHRSRTDCLERELREAKLSEKSYRMCQDQLQAEIRSLKHDLSAAVTDHSVAKLAIEKYKNEICRVVEETRMQRDSDQTLLERLHMAQEDATMSWRSRTALFHENCTLKQNLYAAQQKYDGVVSKRKQDKAASSMLTEELSEVRRDTKRMSMAWEAQSVEQTQRMKRSHIEAIDLLKERHAAELLQLTVENERKLAKSDASHRVMLEELGAAHRDQVQAARDVVEKQMHMAVNQVQVLCESTQHKLLSVTKEVARPPIDQIHKEGAEMQVRELQQELDAWRDKEKKLIQIMEHAQRMNANVEERHLSLECKHLDAQKQLEELALSVQSLHATADEYVRELGGVETEKLECRREIAHLQEQHSRDVLALEVMKRNQDHTIKQITQAQFNDLQTLLKQTNHQVSVLEREKQKLARVVEEQAVTIHELTMQDEHGVNAVTITDELSSAITFVIYGVSSFCILTAYSTVVQNFHAAGCRHGQLHRRHSKEHAQGGAALTTPATETALASQLLPAKSDDDGDDGDDQQEATAPVPYWDLMPKHSALQQHHMGASTTIPLYTCVCQLPVAIPVPTDGDAMRYPKAYSVSVSRGIGPTDCMTSTTRMGYDDTGNDEGSRCRSASCPAARNPHFRPISHHNAPLPAPAATTKSPPRPPSVLLALTAQANTRERRHRSLFRANIQVGLAVASVSLEDVYSVRVELKCPDNAESHAVAAVLWGFTCTMAEMKTTRDLMQCEVDGAKTFFDTVTNEPRWADAPSLRKLCQMW</sequence>
<dbReference type="Proteomes" id="UP000265427">
    <property type="component" value="Unassembled WGS sequence"/>
</dbReference>
<protein>
    <submittedName>
        <fullName evidence="3">Uncharacterized protein</fullName>
    </submittedName>
</protein>
<gene>
    <name evidence="3" type="ORF">DYB36_007665</name>
</gene>
<dbReference type="AlphaFoldDB" id="A0A397B3U7"/>